<dbReference type="Pfam" id="PF07726">
    <property type="entry name" value="AAA_3"/>
    <property type="match status" value="1"/>
</dbReference>
<dbReference type="SUPFAM" id="SSF52540">
    <property type="entry name" value="P-loop containing nucleoside triphosphate hydrolases"/>
    <property type="match status" value="1"/>
</dbReference>
<accession>A0ABR5NLF4</accession>
<dbReference type="PANTHER" id="PTHR42759">
    <property type="entry name" value="MOXR FAMILY PROTEIN"/>
    <property type="match status" value="1"/>
</dbReference>
<dbReference type="InterPro" id="IPR011703">
    <property type="entry name" value="ATPase_AAA-3"/>
</dbReference>
<dbReference type="InterPro" id="IPR041628">
    <property type="entry name" value="ChlI/MoxR_AAA_lid"/>
</dbReference>
<dbReference type="Pfam" id="PF17863">
    <property type="entry name" value="AAA_lid_2"/>
    <property type="match status" value="1"/>
</dbReference>
<dbReference type="EMBL" id="LDJG01000008">
    <property type="protein sequence ID" value="KRG58565.1"/>
    <property type="molecule type" value="Genomic_DNA"/>
</dbReference>
<evidence type="ECO:0000256" key="1">
    <source>
        <dbReference type="SAM" id="MobiDB-lite"/>
    </source>
</evidence>
<feature type="domain" description="AAA+ ATPase" evidence="2">
    <location>
        <begin position="57"/>
        <end position="292"/>
    </location>
</feature>
<sequence>MTDLPAPPALPGDAPAPAPAPGNTDLIERVERLREAVGQAFIGQADVLDQILVALLAGGHILIEGVPGLGKTLLVRTLAQALELDYARVQFTPDLMPSDVSGHAVYDPKTESFKIRRGPVFTNLLLADEINRAPAKTQSALLEVMQEGQVTIEGRAFPLNPPFLTLATQNPVEQEGTYPLPEAQLDRFLLKVLIDYPQLEDEKRMVEAITAGRSASDFDLSQVPRVMSGADVVRMQQAVAAITVDPQVIDYAVRIVAATRKWPGIALGAGPRGSLALVRAARAQAVLAGRDFVTPDDVREIARPALRHRIALAPELQIEGQSADDALTALLAKVEAPRK</sequence>
<dbReference type="CDD" id="cd00009">
    <property type="entry name" value="AAA"/>
    <property type="match status" value="1"/>
</dbReference>
<evidence type="ECO:0000259" key="2">
    <source>
        <dbReference type="SMART" id="SM00382"/>
    </source>
</evidence>
<dbReference type="PANTHER" id="PTHR42759:SF1">
    <property type="entry name" value="MAGNESIUM-CHELATASE SUBUNIT CHLD"/>
    <property type="match status" value="1"/>
</dbReference>
<name>A0ABR5NLF4_9GAMM</name>
<dbReference type="InterPro" id="IPR027417">
    <property type="entry name" value="P-loop_NTPase"/>
</dbReference>
<feature type="region of interest" description="Disordered" evidence="1">
    <location>
        <begin position="1"/>
        <end position="23"/>
    </location>
</feature>
<comment type="caution">
    <text evidence="3">The sequence shown here is derived from an EMBL/GenBank/DDBJ whole genome shotgun (WGS) entry which is preliminary data.</text>
</comment>
<evidence type="ECO:0000313" key="3">
    <source>
        <dbReference type="EMBL" id="KRG58565.1"/>
    </source>
</evidence>
<feature type="compositionally biased region" description="Pro residues" evidence="1">
    <location>
        <begin position="1"/>
        <end position="20"/>
    </location>
</feature>
<organism evidence="3 4">
    <name type="scientific">Stenotrophomonas nitritireducens</name>
    <dbReference type="NCBI Taxonomy" id="83617"/>
    <lineage>
        <taxon>Bacteria</taxon>
        <taxon>Pseudomonadati</taxon>
        <taxon>Pseudomonadota</taxon>
        <taxon>Gammaproteobacteria</taxon>
        <taxon>Lysobacterales</taxon>
        <taxon>Lysobacteraceae</taxon>
        <taxon>Stenotrophomonas</taxon>
    </lineage>
</organism>
<protein>
    <submittedName>
        <fullName evidence="3">ATPase AAA</fullName>
    </submittedName>
</protein>
<evidence type="ECO:0000313" key="4">
    <source>
        <dbReference type="Proteomes" id="UP000050902"/>
    </source>
</evidence>
<dbReference type="Gene3D" id="3.40.50.300">
    <property type="entry name" value="P-loop containing nucleotide triphosphate hydrolases"/>
    <property type="match status" value="1"/>
</dbReference>
<dbReference type="SMART" id="SM00382">
    <property type="entry name" value="AAA"/>
    <property type="match status" value="1"/>
</dbReference>
<proteinExistence type="predicted"/>
<dbReference type="InterPro" id="IPR050764">
    <property type="entry name" value="CbbQ/NirQ/NorQ/GpvN"/>
</dbReference>
<dbReference type="Proteomes" id="UP000050902">
    <property type="component" value="Unassembled WGS sequence"/>
</dbReference>
<dbReference type="RefSeq" id="WP_055772925.1">
    <property type="nucleotide sequence ID" value="NZ_LDJG01000008.1"/>
</dbReference>
<dbReference type="PIRSF" id="PIRSF002849">
    <property type="entry name" value="AAA_ATPase_chaperone_MoxR_prd"/>
    <property type="match status" value="1"/>
</dbReference>
<gene>
    <name evidence="3" type="ORF">ABB22_06940</name>
</gene>
<keyword evidence="4" id="KW-1185">Reference proteome</keyword>
<dbReference type="InterPro" id="IPR003593">
    <property type="entry name" value="AAA+_ATPase"/>
</dbReference>
<reference evidence="3 4" key="1">
    <citation type="submission" date="2015-05" db="EMBL/GenBank/DDBJ databases">
        <title>Genome sequencing and analysis of members of genus Stenotrophomonas.</title>
        <authorList>
            <person name="Patil P.P."/>
            <person name="Midha S."/>
            <person name="Patil P.B."/>
        </authorList>
    </citation>
    <scope>NUCLEOTIDE SEQUENCE [LARGE SCALE GENOMIC DNA]</scope>
    <source>
        <strain evidence="3 4">DSM 12575</strain>
    </source>
</reference>
<dbReference type="Gene3D" id="1.10.8.80">
    <property type="entry name" value="Magnesium chelatase subunit I, C-Terminal domain"/>
    <property type="match status" value="1"/>
</dbReference>